<dbReference type="OrthoDB" id="2564527at2759"/>
<dbReference type="AlphaFoldDB" id="A0A6A5YPJ9"/>
<dbReference type="Gene3D" id="3.90.245.10">
    <property type="entry name" value="Ribonucleoside hydrolase-like"/>
    <property type="match status" value="1"/>
</dbReference>
<dbReference type="InterPro" id="IPR036452">
    <property type="entry name" value="Ribo_hydro-like"/>
</dbReference>
<protein>
    <recommendedName>
        <fullName evidence="3">Inosine/uridine-preferring nucleoside hydrolase domain-containing protein</fullName>
    </recommendedName>
</protein>
<organism evidence="1 2">
    <name type="scientific">Lophiotrema nucula</name>
    <dbReference type="NCBI Taxonomy" id="690887"/>
    <lineage>
        <taxon>Eukaryota</taxon>
        <taxon>Fungi</taxon>
        <taxon>Dikarya</taxon>
        <taxon>Ascomycota</taxon>
        <taxon>Pezizomycotina</taxon>
        <taxon>Dothideomycetes</taxon>
        <taxon>Pleosporomycetidae</taxon>
        <taxon>Pleosporales</taxon>
        <taxon>Lophiotremataceae</taxon>
        <taxon>Lophiotrema</taxon>
    </lineage>
</organism>
<evidence type="ECO:0000313" key="2">
    <source>
        <dbReference type="Proteomes" id="UP000799770"/>
    </source>
</evidence>
<reference evidence="1" key="1">
    <citation type="journal article" date="2020" name="Stud. Mycol.">
        <title>101 Dothideomycetes genomes: a test case for predicting lifestyles and emergence of pathogens.</title>
        <authorList>
            <person name="Haridas S."/>
            <person name="Albert R."/>
            <person name="Binder M."/>
            <person name="Bloem J."/>
            <person name="Labutti K."/>
            <person name="Salamov A."/>
            <person name="Andreopoulos B."/>
            <person name="Baker S."/>
            <person name="Barry K."/>
            <person name="Bills G."/>
            <person name="Bluhm B."/>
            <person name="Cannon C."/>
            <person name="Castanera R."/>
            <person name="Culley D."/>
            <person name="Daum C."/>
            <person name="Ezra D."/>
            <person name="Gonzalez J."/>
            <person name="Henrissat B."/>
            <person name="Kuo A."/>
            <person name="Liang C."/>
            <person name="Lipzen A."/>
            <person name="Lutzoni F."/>
            <person name="Magnuson J."/>
            <person name="Mondo S."/>
            <person name="Nolan M."/>
            <person name="Ohm R."/>
            <person name="Pangilinan J."/>
            <person name="Park H.-J."/>
            <person name="Ramirez L."/>
            <person name="Alfaro M."/>
            <person name="Sun H."/>
            <person name="Tritt A."/>
            <person name="Yoshinaga Y."/>
            <person name="Zwiers L.-H."/>
            <person name="Turgeon B."/>
            <person name="Goodwin S."/>
            <person name="Spatafora J."/>
            <person name="Crous P."/>
            <person name="Grigoriev I."/>
        </authorList>
    </citation>
    <scope>NUCLEOTIDE SEQUENCE</scope>
    <source>
        <strain evidence="1">CBS 627.86</strain>
    </source>
</reference>
<dbReference type="EMBL" id="ML977349">
    <property type="protein sequence ID" value="KAF2108128.1"/>
    <property type="molecule type" value="Genomic_DNA"/>
</dbReference>
<proteinExistence type="predicted"/>
<gene>
    <name evidence="1" type="ORF">BDV96DRAFT_653024</name>
</gene>
<sequence>MGDPLKSKVLVITDLSDYIPLIVLAHEHKTNQLGHKRLAGIISTDNTSMEKAQCIRRMMRYMDANDVPVAFDSAGDGQDTNPYIFDKVPLELLCDEEEVESSESFTEKLLRQTAQSETKVNVLCLAGLPHFWAIIRKNEHVFLEAVGEIHIKIYCSFNQEGNLVKGSSLENEFYAFIQKHNINCTVYTRGVAVNSPFRTSSIPKTMRSKIPVISKLIWNKVPEHQTTDKKYTEMYSYHALVALGCLHQLRNRLDHSFITESPLVLKEGCKQYEHDSETFDGPSAGKSIEGILKAELGGGGAVLLGHIFEKLHGGLRGSR</sequence>
<name>A0A6A5YPJ9_9PLEO</name>
<evidence type="ECO:0008006" key="3">
    <source>
        <dbReference type="Google" id="ProtNLM"/>
    </source>
</evidence>
<dbReference type="GO" id="GO:0016799">
    <property type="term" value="F:hydrolase activity, hydrolyzing N-glycosyl compounds"/>
    <property type="evidence" value="ECO:0007669"/>
    <property type="project" value="InterPro"/>
</dbReference>
<accession>A0A6A5YPJ9</accession>
<evidence type="ECO:0000313" key="1">
    <source>
        <dbReference type="EMBL" id="KAF2108128.1"/>
    </source>
</evidence>
<dbReference type="Proteomes" id="UP000799770">
    <property type="component" value="Unassembled WGS sequence"/>
</dbReference>
<keyword evidence="2" id="KW-1185">Reference proteome</keyword>